<keyword evidence="4" id="KW-1185">Reference proteome</keyword>
<accession>A0ABQ8UI10</accession>
<dbReference type="InterPro" id="IPR050923">
    <property type="entry name" value="Cell_Proc_Reg/RNA_Proc"/>
</dbReference>
<dbReference type="InterPro" id="IPR000253">
    <property type="entry name" value="FHA_dom"/>
</dbReference>
<comment type="caution">
    <text evidence="3">The sequence shown here is derived from an EMBL/GenBank/DDBJ whole genome shotgun (WGS) entry which is preliminary data.</text>
</comment>
<sequence>MYRIGRLPSCDITLDSKTKPAMISRAHALIQKTPEATWEIVDLKSLNGVFVNDLKADRVTLMDGDLITFGGGGKLAMGQRLAQPESEFRYLFLDGTSSSTTVGRKHSRPPSPPPEASKLPRQDALGMQLDFKEELNQSRILLQQQSKVLGAPGGTCVVWI</sequence>
<name>A0ABQ8UI10_9EUKA</name>
<dbReference type="EMBL" id="JAPMOS010000035">
    <property type="protein sequence ID" value="KAJ4458061.1"/>
    <property type="molecule type" value="Genomic_DNA"/>
</dbReference>
<evidence type="ECO:0000313" key="3">
    <source>
        <dbReference type="EMBL" id="KAJ4458061.1"/>
    </source>
</evidence>
<dbReference type="InterPro" id="IPR008984">
    <property type="entry name" value="SMAD_FHA_dom_sf"/>
</dbReference>
<organism evidence="3 4">
    <name type="scientific">Paratrimastix pyriformis</name>
    <dbReference type="NCBI Taxonomy" id="342808"/>
    <lineage>
        <taxon>Eukaryota</taxon>
        <taxon>Metamonada</taxon>
        <taxon>Preaxostyla</taxon>
        <taxon>Paratrimastigidae</taxon>
        <taxon>Paratrimastix</taxon>
    </lineage>
</organism>
<protein>
    <recommendedName>
        <fullName evidence="2">FHA domain-containing protein</fullName>
    </recommendedName>
</protein>
<feature type="region of interest" description="Disordered" evidence="1">
    <location>
        <begin position="98"/>
        <end position="120"/>
    </location>
</feature>
<dbReference type="PROSITE" id="PS50006">
    <property type="entry name" value="FHA_DOMAIN"/>
    <property type="match status" value="1"/>
</dbReference>
<dbReference type="SMART" id="SM00240">
    <property type="entry name" value="FHA"/>
    <property type="match status" value="1"/>
</dbReference>
<evidence type="ECO:0000313" key="4">
    <source>
        <dbReference type="Proteomes" id="UP001141327"/>
    </source>
</evidence>
<dbReference type="Pfam" id="PF00498">
    <property type="entry name" value="FHA"/>
    <property type="match status" value="1"/>
</dbReference>
<dbReference type="PANTHER" id="PTHR23308">
    <property type="entry name" value="NUCLEAR INHIBITOR OF PROTEIN PHOSPHATASE-1"/>
    <property type="match status" value="1"/>
</dbReference>
<reference evidence="3" key="1">
    <citation type="journal article" date="2022" name="bioRxiv">
        <title>Genomics of Preaxostyla Flagellates Illuminates Evolutionary Transitions and the Path Towards Mitochondrial Loss.</title>
        <authorList>
            <person name="Novak L.V.F."/>
            <person name="Treitli S.C."/>
            <person name="Pyrih J."/>
            <person name="Halakuc P."/>
            <person name="Pipaliya S.V."/>
            <person name="Vacek V."/>
            <person name="Brzon O."/>
            <person name="Soukal P."/>
            <person name="Eme L."/>
            <person name="Dacks J.B."/>
            <person name="Karnkowska A."/>
            <person name="Elias M."/>
            <person name="Hampl V."/>
        </authorList>
    </citation>
    <scope>NUCLEOTIDE SEQUENCE</scope>
    <source>
        <strain evidence="3">RCP-MX</strain>
    </source>
</reference>
<dbReference type="Proteomes" id="UP001141327">
    <property type="component" value="Unassembled WGS sequence"/>
</dbReference>
<feature type="domain" description="FHA" evidence="2">
    <location>
        <begin position="2"/>
        <end position="56"/>
    </location>
</feature>
<evidence type="ECO:0000259" key="2">
    <source>
        <dbReference type="PROSITE" id="PS50006"/>
    </source>
</evidence>
<proteinExistence type="predicted"/>
<evidence type="ECO:0000256" key="1">
    <source>
        <dbReference type="SAM" id="MobiDB-lite"/>
    </source>
</evidence>
<gene>
    <name evidence="3" type="ORF">PAPYR_6330</name>
</gene>
<dbReference type="SUPFAM" id="SSF49879">
    <property type="entry name" value="SMAD/FHA domain"/>
    <property type="match status" value="1"/>
</dbReference>
<dbReference type="Gene3D" id="2.60.200.20">
    <property type="match status" value="1"/>
</dbReference>